<feature type="region of interest" description="Disordered" evidence="1">
    <location>
        <begin position="1"/>
        <end position="68"/>
    </location>
</feature>
<keyword evidence="4" id="KW-1185">Reference proteome</keyword>
<gene>
    <name evidence="3" type="ORF">Bca52824_029618</name>
</gene>
<organism evidence="3 4">
    <name type="scientific">Brassica carinata</name>
    <name type="common">Ethiopian mustard</name>
    <name type="synonym">Abyssinian cabbage</name>
    <dbReference type="NCBI Taxonomy" id="52824"/>
    <lineage>
        <taxon>Eukaryota</taxon>
        <taxon>Viridiplantae</taxon>
        <taxon>Streptophyta</taxon>
        <taxon>Embryophyta</taxon>
        <taxon>Tracheophyta</taxon>
        <taxon>Spermatophyta</taxon>
        <taxon>Magnoliopsida</taxon>
        <taxon>eudicotyledons</taxon>
        <taxon>Gunneridae</taxon>
        <taxon>Pentapetalae</taxon>
        <taxon>rosids</taxon>
        <taxon>malvids</taxon>
        <taxon>Brassicales</taxon>
        <taxon>Brassicaceae</taxon>
        <taxon>Brassiceae</taxon>
        <taxon>Brassica</taxon>
    </lineage>
</organism>
<feature type="compositionally biased region" description="Polar residues" evidence="1">
    <location>
        <begin position="49"/>
        <end position="60"/>
    </location>
</feature>
<dbReference type="AlphaFoldDB" id="A0A8X7VF63"/>
<reference evidence="3 4" key="1">
    <citation type="submission" date="2020-02" db="EMBL/GenBank/DDBJ databases">
        <authorList>
            <person name="Ma Q."/>
            <person name="Huang Y."/>
            <person name="Song X."/>
            <person name="Pei D."/>
        </authorList>
    </citation>
    <scope>NUCLEOTIDE SEQUENCE [LARGE SCALE GENOMIC DNA]</scope>
    <source>
        <strain evidence="3">Sxm20200214</strain>
        <tissue evidence="3">Leaf</tissue>
    </source>
</reference>
<comment type="caution">
    <text evidence="3">The sequence shown here is derived from an EMBL/GenBank/DDBJ whole genome shotgun (WGS) entry which is preliminary data.</text>
</comment>
<dbReference type="EMBL" id="JAAMPC010000006">
    <property type="protein sequence ID" value="KAG2309870.1"/>
    <property type="molecule type" value="Genomic_DNA"/>
</dbReference>
<proteinExistence type="predicted"/>
<dbReference type="OrthoDB" id="10590823at2759"/>
<sequence length="174" mass="18299">MEVVEEPPADKRACNSHDFRPSTSGGSSVQSQACGTTSGHDNTDADMDTSLSASPSSCSDGEQDREDSDYGSCEILIALCSVGSWSRVWLFSEEPNVVLSSDSSSSQQGDGTAEDDDGDTVEESGEKEEESPRRDASEEPPKDSGDIIANPSDANDQAARIDGARENAEGARAD</sequence>
<protein>
    <recommendedName>
        <fullName evidence="2">E3 ubiquitin-protein ligase TRIP12-like TPR repeats domain-containing protein</fullName>
    </recommendedName>
</protein>
<dbReference type="InterPro" id="IPR057948">
    <property type="entry name" value="TPR_TRIP12_N"/>
</dbReference>
<feature type="domain" description="E3 ubiquitin-protein ligase TRIP12-like TPR repeats" evidence="2">
    <location>
        <begin position="2"/>
        <end position="74"/>
    </location>
</feature>
<dbReference type="Proteomes" id="UP000886595">
    <property type="component" value="Unassembled WGS sequence"/>
</dbReference>
<feature type="compositionally biased region" description="Basic and acidic residues" evidence="1">
    <location>
        <begin position="8"/>
        <end position="20"/>
    </location>
</feature>
<evidence type="ECO:0000256" key="1">
    <source>
        <dbReference type="SAM" id="MobiDB-lite"/>
    </source>
</evidence>
<evidence type="ECO:0000259" key="2">
    <source>
        <dbReference type="Pfam" id="PF25579"/>
    </source>
</evidence>
<feature type="compositionally biased region" description="Acidic residues" evidence="1">
    <location>
        <begin position="112"/>
        <end position="129"/>
    </location>
</feature>
<feature type="compositionally biased region" description="Basic and acidic residues" evidence="1">
    <location>
        <begin position="130"/>
        <end position="145"/>
    </location>
</feature>
<name>A0A8X7VF63_BRACI</name>
<accession>A0A8X7VF63</accession>
<feature type="compositionally biased region" description="Low complexity" evidence="1">
    <location>
        <begin position="100"/>
        <end position="111"/>
    </location>
</feature>
<evidence type="ECO:0000313" key="4">
    <source>
        <dbReference type="Proteomes" id="UP000886595"/>
    </source>
</evidence>
<dbReference type="Pfam" id="PF25579">
    <property type="entry name" value="TPR_TRIP12_N"/>
    <property type="match status" value="1"/>
</dbReference>
<evidence type="ECO:0000313" key="3">
    <source>
        <dbReference type="EMBL" id="KAG2309870.1"/>
    </source>
</evidence>
<feature type="compositionally biased region" description="Basic and acidic residues" evidence="1">
    <location>
        <begin position="162"/>
        <end position="174"/>
    </location>
</feature>
<feature type="region of interest" description="Disordered" evidence="1">
    <location>
        <begin position="97"/>
        <end position="174"/>
    </location>
</feature>
<feature type="compositionally biased region" description="Polar residues" evidence="1">
    <location>
        <begin position="21"/>
        <end position="40"/>
    </location>
</feature>